<name>A0A165L718_9BACI</name>
<proteinExistence type="predicted"/>
<dbReference type="CDD" id="cd02440">
    <property type="entry name" value="AdoMet_MTases"/>
    <property type="match status" value="1"/>
</dbReference>
<dbReference type="OrthoDB" id="9805585at2"/>
<dbReference type="InterPro" id="IPR029063">
    <property type="entry name" value="SAM-dependent_MTases_sf"/>
</dbReference>
<comment type="caution">
    <text evidence="1">The sequence shown here is derived from an EMBL/GenBank/DDBJ whole genome shotgun (WGS) entry which is preliminary data.</text>
</comment>
<dbReference type="AlphaFoldDB" id="A0A165L718"/>
<dbReference type="EMBL" id="LQQY01000009">
    <property type="protein sequence ID" value="KZE51194.1"/>
    <property type="molecule type" value="Genomic_DNA"/>
</dbReference>
<evidence type="ECO:0000313" key="1">
    <source>
        <dbReference type="EMBL" id="KZE51194.1"/>
    </source>
</evidence>
<keyword evidence="1" id="KW-0489">Methyltransferase</keyword>
<protein>
    <submittedName>
        <fullName evidence="1">SAM-dependent methyltransferase</fullName>
    </submittedName>
</protein>
<dbReference type="GO" id="GO:0008168">
    <property type="term" value="F:methyltransferase activity"/>
    <property type="evidence" value="ECO:0007669"/>
    <property type="project" value="UniProtKB-KW"/>
</dbReference>
<reference evidence="2" key="1">
    <citation type="submission" date="2016-01" db="EMBL/GenBank/DDBJ databases">
        <title>Whole genome sequencing of Bhargavaea cecembensis T14.</title>
        <authorList>
            <person name="Hong K.W."/>
        </authorList>
    </citation>
    <scope>NUCLEOTIDE SEQUENCE [LARGE SCALE GENOMIC DNA]</scope>
    <source>
        <strain evidence="2">M19</strain>
    </source>
</reference>
<accession>A0A165L718</accession>
<dbReference type="GO" id="GO:0032259">
    <property type="term" value="P:methylation"/>
    <property type="evidence" value="ECO:0007669"/>
    <property type="project" value="UniProtKB-KW"/>
</dbReference>
<dbReference type="SUPFAM" id="SSF53335">
    <property type="entry name" value="S-adenosyl-L-methionine-dependent methyltransferases"/>
    <property type="match status" value="1"/>
</dbReference>
<evidence type="ECO:0000313" key="2">
    <source>
        <dbReference type="Proteomes" id="UP000076510"/>
    </source>
</evidence>
<gene>
    <name evidence="1" type="ORF">AV649_16110</name>
</gene>
<organism evidence="1 2">
    <name type="scientific">Rossellomorea marisflavi</name>
    <dbReference type="NCBI Taxonomy" id="189381"/>
    <lineage>
        <taxon>Bacteria</taxon>
        <taxon>Bacillati</taxon>
        <taxon>Bacillota</taxon>
        <taxon>Bacilli</taxon>
        <taxon>Bacillales</taxon>
        <taxon>Bacillaceae</taxon>
        <taxon>Rossellomorea</taxon>
    </lineage>
</organism>
<dbReference type="Proteomes" id="UP000076510">
    <property type="component" value="Unassembled WGS sequence"/>
</dbReference>
<sequence>MSALQFVKEYVKQPRTVGAVMPSSKALARQMVEAIAFDRVENIAEFGPGTGVFTEEILRRKRDGTVLMLIEENREFCDLLHDRYGERDDVVVIHGSAEDVREHMQKYGISRLDAIVSGLPFASLPNDVSHAILRVTNQVLAPGGVFVTFQYSMMKKALFEQYFAGMVWQRVWWNVPPAYVLAARPMK</sequence>
<dbReference type="Gene3D" id="3.40.50.150">
    <property type="entry name" value="Vaccinia Virus protein VP39"/>
    <property type="match status" value="1"/>
</dbReference>
<keyword evidence="1" id="KW-0808">Transferase</keyword>